<dbReference type="Proteomes" id="UP000051952">
    <property type="component" value="Unassembled WGS sequence"/>
</dbReference>
<feature type="region of interest" description="Disordered" evidence="1">
    <location>
        <begin position="39"/>
        <end position="66"/>
    </location>
</feature>
<dbReference type="AlphaFoldDB" id="A0A0S4JD93"/>
<protein>
    <submittedName>
        <fullName evidence="2">Membrane-associated protein, putative</fullName>
    </submittedName>
</protein>
<gene>
    <name evidence="2" type="ORF">BSAL_13485</name>
</gene>
<dbReference type="EMBL" id="CYKH01001615">
    <property type="protein sequence ID" value="CUG88058.1"/>
    <property type="molecule type" value="Genomic_DNA"/>
</dbReference>
<proteinExistence type="predicted"/>
<sequence>MTATCITLATSLTSSNAQFMARFVLLMLYLFFDKKRSHHGNSFPPPRHAPQVAQEAHKASEAPPTTHASALQVISILLGGGPSFAVEPNDSSASF</sequence>
<evidence type="ECO:0000313" key="3">
    <source>
        <dbReference type="Proteomes" id="UP000051952"/>
    </source>
</evidence>
<reference evidence="3" key="1">
    <citation type="submission" date="2015-09" db="EMBL/GenBank/DDBJ databases">
        <authorList>
            <consortium name="Pathogen Informatics"/>
        </authorList>
    </citation>
    <scope>NUCLEOTIDE SEQUENCE [LARGE SCALE GENOMIC DNA]</scope>
    <source>
        <strain evidence="3">Lake Konstanz</strain>
    </source>
</reference>
<name>A0A0S4JD93_BODSA</name>
<organism evidence="2 3">
    <name type="scientific">Bodo saltans</name>
    <name type="common">Flagellated protozoan</name>
    <dbReference type="NCBI Taxonomy" id="75058"/>
    <lineage>
        <taxon>Eukaryota</taxon>
        <taxon>Discoba</taxon>
        <taxon>Euglenozoa</taxon>
        <taxon>Kinetoplastea</taxon>
        <taxon>Metakinetoplastina</taxon>
        <taxon>Eubodonida</taxon>
        <taxon>Bodonidae</taxon>
        <taxon>Bodo</taxon>
    </lineage>
</organism>
<accession>A0A0S4JD93</accession>
<dbReference type="VEuPathDB" id="TriTrypDB:BSAL_13485"/>
<evidence type="ECO:0000313" key="2">
    <source>
        <dbReference type="EMBL" id="CUG88058.1"/>
    </source>
</evidence>
<keyword evidence="3" id="KW-1185">Reference proteome</keyword>
<evidence type="ECO:0000256" key="1">
    <source>
        <dbReference type="SAM" id="MobiDB-lite"/>
    </source>
</evidence>